<name>A0A176S169_9GAMM</name>
<dbReference type="EMBL" id="LUTY01001481">
    <property type="protein sequence ID" value="OAD21658.1"/>
    <property type="molecule type" value="Genomic_DNA"/>
</dbReference>
<gene>
    <name evidence="2" type="ORF">THIOM_002572</name>
</gene>
<reference evidence="2 3" key="1">
    <citation type="submission" date="2016-05" db="EMBL/GenBank/DDBJ databases">
        <title>Single-cell genome of chain-forming Candidatus Thiomargarita nelsonii and comparison to other large sulfur-oxidizing bacteria.</title>
        <authorList>
            <person name="Winkel M."/>
            <person name="Salman V."/>
            <person name="Woyke T."/>
            <person name="Schulz-Vogt H."/>
            <person name="Richter M."/>
            <person name="Flood B."/>
            <person name="Bailey J."/>
            <person name="Amann R."/>
            <person name="Mussmann M."/>
        </authorList>
    </citation>
    <scope>NUCLEOTIDE SEQUENCE [LARGE SCALE GENOMIC DNA]</scope>
    <source>
        <strain evidence="2 3">THI036</strain>
    </source>
</reference>
<comment type="caution">
    <text evidence="2">The sequence shown here is derived from an EMBL/GenBank/DDBJ whole genome shotgun (WGS) entry which is preliminary data.</text>
</comment>
<keyword evidence="3" id="KW-1185">Reference proteome</keyword>
<accession>A0A176S169</accession>
<evidence type="ECO:0000256" key="1">
    <source>
        <dbReference type="SAM" id="SignalP"/>
    </source>
</evidence>
<feature type="chain" id="PRO_5008048982" description="Secreted protein" evidence="1">
    <location>
        <begin position="20"/>
        <end position="188"/>
    </location>
</feature>
<evidence type="ECO:0008006" key="4">
    <source>
        <dbReference type="Google" id="ProtNLM"/>
    </source>
</evidence>
<feature type="signal peptide" evidence="1">
    <location>
        <begin position="1"/>
        <end position="19"/>
    </location>
</feature>
<proteinExistence type="predicted"/>
<dbReference type="AlphaFoldDB" id="A0A176S169"/>
<sequence>MKKIVTTLFLIMLTGNVLATAQYPDILVYQGKNQPIFTNPLESYFDKQHPRPKNVFKFSCTANWRGYVATWKIEENDLYLVKLVEGSCGEDAPEIPITTIFPEQQAPIKANWFSGTLRIPLGKRLQYVHMGYGSIYEKELFLTIENGKIVNEELVDNSTKELPTRHERTLEELRKLKEWEDTTVSPKQ</sequence>
<dbReference type="Proteomes" id="UP000076962">
    <property type="component" value="Unassembled WGS sequence"/>
</dbReference>
<evidence type="ECO:0000313" key="3">
    <source>
        <dbReference type="Proteomes" id="UP000076962"/>
    </source>
</evidence>
<protein>
    <recommendedName>
        <fullName evidence="4">Secreted protein</fullName>
    </recommendedName>
</protein>
<evidence type="ECO:0000313" key="2">
    <source>
        <dbReference type="EMBL" id="OAD21658.1"/>
    </source>
</evidence>
<keyword evidence="1" id="KW-0732">Signal</keyword>
<organism evidence="2 3">
    <name type="scientific">Candidatus Thiomargarita nelsonii</name>
    <dbReference type="NCBI Taxonomy" id="1003181"/>
    <lineage>
        <taxon>Bacteria</taxon>
        <taxon>Pseudomonadati</taxon>
        <taxon>Pseudomonadota</taxon>
        <taxon>Gammaproteobacteria</taxon>
        <taxon>Thiotrichales</taxon>
        <taxon>Thiotrichaceae</taxon>
        <taxon>Thiomargarita</taxon>
    </lineage>
</organism>